<dbReference type="InterPro" id="IPR052022">
    <property type="entry name" value="26kDa_periplasmic_antigen"/>
</dbReference>
<evidence type="ECO:0000313" key="3">
    <source>
        <dbReference type="Proteomes" id="UP000182412"/>
    </source>
</evidence>
<dbReference type="InterPro" id="IPR007497">
    <property type="entry name" value="SIMPL/DUF541"/>
</dbReference>
<dbReference type="Gene3D" id="3.30.70.2970">
    <property type="entry name" value="Protein of unknown function (DUF541), domain 2"/>
    <property type="match status" value="1"/>
</dbReference>
<reference evidence="2 3" key="1">
    <citation type="submission" date="2016-10" db="EMBL/GenBank/DDBJ databases">
        <authorList>
            <person name="de Groot N.N."/>
        </authorList>
    </citation>
    <scope>NUCLEOTIDE SEQUENCE [LARGE SCALE GENOMIC DNA]</scope>
    <source>
        <strain evidence="2 3">S137</strain>
    </source>
</reference>
<dbReference type="GO" id="GO:0006974">
    <property type="term" value="P:DNA damage response"/>
    <property type="evidence" value="ECO:0007669"/>
    <property type="project" value="TreeGrafter"/>
</dbReference>
<evidence type="ECO:0000313" key="2">
    <source>
        <dbReference type="EMBL" id="SDO99462.1"/>
    </source>
</evidence>
<evidence type="ECO:0008006" key="4">
    <source>
        <dbReference type="Google" id="ProtNLM"/>
    </source>
</evidence>
<feature type="chain" id="PRO_5010212574" description="SIMPL domain-containing protein" evidence="1">
    <location>
        <begin position="24"/>
        <end position="233"/>
    </location>
</feature>
<name>A0A1H0P372_SELRU</name>
<dbReference type="EMBL" id="FNJQ01000004">
    <property type="protein sequence ID" value="SDO99462.1"/>
    <property type="molecule type" value="Genomic_DNA"/>
</dbReference>
<proteinExistence type="predicted"/>
<gene>
    <name evidence="2" type="ORF">SAMN05216366_10492</name>
</gene>
<dbReference type="PANTHER" id="PTHR34387">
    <property type="entry name" value="SLR1258 PROTEIN"/>
    <property type="match status" value="1"/>
</dbReference>
<accession>A0A1H0P372</accession>
<dbReference type="AlphaFoldDB" id="A0A1H0P372"/>
<dbReference type="Pfam" id="PF04402">
    <property type="entry name" value="SIMPL"/>
    <property type="match status" value="1"/>
</dbReference>
<feature type="signal peptide" evidence="1">
    <location>
        <begin position="1"/>
        <end position="23"/>
    </location>
</feature>
<organism evidence="2 3">
    <name type="scientific">Selenomonas ruminantium</name>
    <dbReference type="NCBI Taxonomy" id="971"/>
    <lineage>
        <taxon>Bacteria</taxon>
        <taxon>Bacillati</taxon>
        <taxon>Bacillota</taxon>
        <taxon>Negativicutes</taxon>
        <taxon>Selenomonadales</taxon>
        <taxon>Selenomonadaceae</taxon>
        <taxon>Selenomonas</taxon>
    </lineage>
</organism>
<dbReference type="Gene3D" id="3.30.110.170">
    <property type="entry name" value="Protein of unknown function (DUF541), domain 1"/>
    <property type="match status" value="1"/>
</dbReference>
<evidence type="ECO:0000256" key="1">
    <source>
        <dbReference type="SAM" id="SignalP"/>
    </source>
</evidence>
<keyword evidence="1" id="KW-0732">Signal</keyword>
<dbReference type="Proteomes" id="UP000182412">
    <property type="component" value="Unassembled WGS sequence"/>
</dbReference>
<sequence length="233" mass="24696">MKIFRLLTAAMLVVALCSATALAAEELPVLSVDGRGSASIAPDQAVLVVGVTSHAHSANQAQAENAQKSAAIVQALKQLGVAGNDIKSQNFSFRPDYRTDEKHRNEITGYTANHALQIKVRDIAKAGKIVDAALQAGANEVNSLRFSVSNQEQVRREALNKAIADARSKANIIASGLGRQIVGIKTVAESTGYIEARSYNGDMLMASKAAATNIEPGMISLDANVHIEYLLSK</sequence>
<dbReference type="PANTHER" id="PTHR34387:SF1">
    <property type="entry name" value="PERIPLASMIC IMMUNOGENIC PROTEIN"/>
    <property type="match status" value="1"/>
</dbReference>
<protein>
    <recommendedName>
        <fullName evidence="4">SIMPL domain-containing protein</fullName>
    </recommendedName>
</protein>
<dbReference type="OrthoDB" id="9785192at2"/>
<dbReference type="RefSeq" id="WP_074571444.1">
    <property type="nucleotide sequence ID" value="NZ_FNJQ01000004.1"/>
</dbReference>